<dbReference type="Pfam" id="PF06258">
    <property type="entry name" value="Mito_fiss_Elm1"/>
    <property type="match status" value="1"/>
</dbReference>
<dbReference type="SUPFAM" id="SSF53448">
    <property type="entry name" value="Nucleotide-diphospho-sugar transferases"/>
    <property type="match status" value="1"/>
</dbReference>
<dbReference type="Proteomes" id="UP000295150">
    <property type="component" value="Unassembled WGS sequence"/>
</dbReference>
<reference evidence="1 2" key="1">
    <citation type="submission" date="2019-03" db="EMBL/GenBank/DDBJ databases">
        <title>Freshwater and sediment microbial communities from various areas in North America, analyzing microbe dynamics in response to fracking.</title>
        <authorList>
            <person name="Lamendella R."/>
        </authorList>
    </citation>
    <scope>NUCLEOTIDE SEQUENCE [LARGE SCALE GENOMIC DNA]</scope>
    <source>
        <strain evidence="1 2">1_TX</strain>
    </source>
</reference>
<dbReference type="RefSeq" id="WP_133483204.1">
    <property type="nucleotide sequence ID" value="NZ_SNWH01000008.1"/>
</dbReference>
<accession>A0A4R6HI33</accession>
<proteinExistence type="predicted"/>
<evidence type="ECO:0000313" key="1">
    <source>
        <dbReference type="EMBL" id="TDO07726.1"/>
    </source>
</evidence>
<name>A0A4R6HI33_9GAMM</name>
<evidence type="ECO:0000313" key="2">
    <source>
        <dbReference type="Proteomes" id="UP000295150"/>
    </source>
</evidence>
<evidence type="ECO:0008006" key="3">
    <source>
        <dbReference type="Google" id="ProtNLM"/>
    </source>
</evidence>
<dbReference type="InterPro" id="IPR029044">
    <property type="entry name" value="Nucleotide-diphossugar_trans"/>
</dbReference>
<dbReference type="OrthoDB" id="583646at2"/>
<sequence>MADVVPPPASRPITVMAASQPDHPPCLVLPALTQPETPRPPVRIFVGTEPAQIRAQRIFCYAIEQVRDVSREYRIYLMKNLSGFDRTQWRTGFTTYRYAVPEFAGCQGRAIYNDVGQLYLEDPALLFDLPMQAHGYLALSRRDTSVMLIDCARMAPWWNLACAQTLAKDTLEQLPTEEDLWGALDNSWNTRDSEYAHVQANLLDYTALHLQPWQPRPDVYSYHPHPLGDLWLERERAADREGYGPFNRSTPSPWFAAALAALDARPGLEGHFNPEADRLAQRLAIAHLGWCRPPSWRSAPEPLHAAEITAWPPSLAAPAPTQAYDGIAVTGVLEQLPVEDVPWLLENLANAARRLLYVAISLPATRDTPPTAPATHWWRRQLRIATHRYPQLAWHLDIRPDHSRQLLCTQSALTHAPSDQAPLPRVWLLLGGHHGDNAQLRLLARELGWPSEEKQLLYRYKPRKPAWQGRPSLNCLTPESAATLQPPWPDLVLGIGWRSVIVARWIKAQSHDHTQLIYLGRPRAPLHWFDLIVTTPQYGLPARDNIIHNLLPLNAGSPSLRKQAADAWRARFDALPHPWIGVLIGGSTALQRFDEADAAEMARAANRLARTRGGALLVTTSPRTPAAAASAFFAALEVPYHGYNWHDDRGANNPYPAYLDLCDAFVVSDDSASMLAEAIKTARPTFVYSLRASLVTRLNPFRQRLDSYLQGHTRETGSRGIPRQQDWKGRARDWAFTRGMLAVPRDLKRLSETLKVRGLLTELSGAENDVMRHLPLPDEMQATVEEIRRRLGERHWRQQADTRRLGG</sequence>
<keyword evidence="2" id="KW-1185">Reference proteome</keyword>
<gene>
    <name evidence="1" type="ORF">DFO68_10891</name>
</gene>
<dbReference type="InterPro" id="IPR009367">
    <property type="entry name" value="Elm1-like"/>
</dbReference>
<protein>
    <recommendedName>
        <fullName evidence="3">Mitochondrial fission protein ELM1</fullName>
    </recommendedName>
</protein>
<comment type="caution">
    <text evidence="1">The sequence shown here is derived from an EMBL/GenBank/DDBJ whole genome shotgun (WGS) entry which is preliminary data.</text>
</comment>
<organism evidence="1 2">
    <name type="scientific">Halomonas ventosae</name>
    <dbReference type="NCBI Taxonomy" id="229007"/>
    <lineage>
        <taxon>Bacteria</taxon>
        <taxon>Pseudomonadati</taxon>
        <taxon>Pseudomonadota</taxon>
        <taxon>Gammaproteobacteria</taxon>
        <taxon>Oceanospirillales</taxon>
        <taxon>Halomonadaceae</taxon>
        <taxon>Halomonas</taxon>
    </lineage>
</organism>
<dbReference type="AlphaFoldDB" id="A0A4R6HI33"/>
<dbReference type="EMBL" id="SNWH01000008">
    <property type="protein sequence ID" value="TDO07726.1"/>
    <property type="molecule type" value="Genomic_DNA"/>
</dbReference>